<evidence type="ECO:0000313" key="3">
    <source>
        <dbReference type="Proteomes" id="UP000761534"/>
    </source>
</evidence>
<accession>A0A642V1A8</accession>
<dbReference type="EMBL" id="SWFS01000333">
    <property type="protein sequence ID" value="KAA8909819.1"/>
    <property type="molecule type" value="Genomic_DNA"/>
</dbReference>
<gene>
    <name evidence="2" type="ORF">TRICI_004352</name>
</gene>
<organism evidence="2 3">
    <name type="scientific">Trichomonascus ciferrii</name>
    <dbReference type="NCBI Taxonomy" id="44093"/>
    <lineage>
        <taxon>Eukaryota</taxon>
        <taxon>Fungi</taxon>
        <taxon>Dikarya</taxon>
        <taxon>Ascomycota</taxon>
        <taxon>Saccharomycotina</taxon>
        <taxon>Dipodascomycetes</taxon>
        <taxon>Dipodascales</taxon>
        <taxon>Trichomonascaceae</taxon>
        <taxon>Trichomonascus</taxon>
        <taxon>Trichomonascus ciferrii complex</taxon>
    </lineage>
</organism>
<keyword evidence="3" id="KW-1185">Reference proteome</keyword>
<dbReference type="OrthoDB" id="6270329at2759"/>
<dbReference type="AlphaFoldDB" id="A0A642V1A8"/>
<sequence length="188" mass="20758">MSKRTAGEVEGGSEGQSRTRRRVEDMESGSVSGRTSDEELIQDLPVSRDGQGSNNNSNGHNDNRQTVDPDDVLARSIEADLLDQNDAVSSVQISDDDNDEIEVVGDYKTFASSPEVYEIDDDDDDDDDIVELAPERAPSNLNQRKRLADFQCSICLDSPDKVMVTPCGMLYTLNSPMQDSNDYRAFVL</sequence>
<name>A0A642V1A8_9ASCO</name>
<evidence type="ECO:0000313" key="2">
    <source>
        <dbReference type="EMBL" id="KAA8909819.1"/>
    </source>
</evidence>
<proteinExistence type="predicted"/>
<comment type="caution">
    <text evidence="2">The sequence shown here is derived from an EMBL/GenBank/DDBJ whole genome shotgun (WGS) entry which is preliminary data.</text>
</comment>
<reference evidence="2" key="1">
    <citation type="journal article" date="2019" name="G3 (Bethesda)">
        <title>Genome Assemblies of Two Rare Opportunistic Yeast Pathogens: Diutina rugosa (syn. Candida rugosa) and Trichomonascus ciferrii (syn. Candida ciferrii).</title>
        <authorList>
            <person name="Mixao V."/>
            <person name="Saus E."/>
            <person name="Hansen A.P."/>
            <person name="Lass-Florl C."/>
            <person name="Gabaldon T."/>
        </authorList>
    </citation>
    <scope>NUCLEOTIDE SEQUENCE</scope>
    <source>
        <strain evidence="2">CBS 4856</strain>
    </source>
</reference>
<dbReference type="Proteomes" id="UP000761534">
    <property type="component" value="Unassembled WGS sequence"/>
</dbReference>
<feature type="region of interest" description="Disordered" evidence="1">
    <location>
        <begin position="1"/>
        <end position="70"/>
    </location>
</feature>
<feature type="compositionally biased region" description="Low complexity" evidence="1">
    <location>
        <begin position="47"/>
        <end position="60"/>
    </location>
</feature>
<protein>
    <submittedName>
        <fullName evidence="2">Uncharacterized protein</fullName>
    </submittedName>
</protein>
<dbReference type="VEuPathDB" id="FungiDB:TRICI_004352"/>
<evidence type="ECO:0000256" key="1">
    <source>
        <dbReference type="SAM" id="MobiDB-lite"/>
    </source>
</evidence>